<feature type="transmembrane region" description="Helical" evidence="14">
    <location>
        <begin position="108"/>
        <end position="130"/>
    </location>
</feature>
<dbReference type="AlphaFoldDB" id="A0A1T2KY92"/>
<feature type="transmembrane region" description="Helical" evidence="14">
    <location>
        <begin position="137"/>
        <end position="157"/>
    </location>
</feature>
<keyword evidence="12" id="KW-0406">Ion transport</keyword>
<dbReference type="InterPro" id="IPR038377">
    <property type="entry name" value="Na/Glc_symporter_sf"/>
</dbReference>
<evidence type="ECO:0000259" key="15">
    <source>
        <dbReference type="PROSITE" id="PS50109"/>
    </source>
</evidence>
<dbReference type="PRINTS" id="PR00344">
    <property type="entry name" value="BCTRLSENSOR"/>
</dbReference>
<evidence type="ECO:0000256" key="6">
    <source>
        <dbReference type="ARBA" id="ARBA00022679"/>
    </source>
</evidence>
<keyword evidence="9" id="KW-0813">Transport</keyword>
<dbReference type="GO" id="GO:0015293">
    <property type="term" value="F:symporter activity"/>
    <property type="evidence" value="ECO:0007669"/>
    <property type="project" value="UniProtKB-KW"/>
</dbReference>
<evidence type="ECO:0000256" key="7">
    <source>
        <dbReference type="ARBA" id="ARBA00022692"/>
    </source>
</evidence>
<evidence type="ECO:0000256" key="10">
    <source>
        <dbReference type="ARBA" id="ARBA00022989"/>
    </source>
</evidence>
<evidence type="ECO:0000313" key="18">
    <source>
        <dbReference type="Proteomes" id="UP000190198"/>
    </source>
</evidence>
<keyword evidence="9" id="KW-0769">Symport</keyword>
<dbReference type="Gene3D" id="1.20.1730.10">
    <property type="entry name" value="Sodium/glucose cotransporter"/>
    <property type="match status" value="1"/>
</dbReference>
<dbReference type="InterPro" id="IPR001789">
    <property type="entry name" value="Sig_transdc_resp-reg_receiver"/>
</dbReference>
<dbReference type="Gene3D" id="3.30.565.10">
    <property type="entry name" value="Histidine kinase-like ATPase, C-terminal domain"/>
    <property type="match status" value="1"/>
</dbReference>
<dbReference type="Gene3D" id="3.40.50.2300">
    <property type="match status" value="1"/>
</dbReference>
<dbReference type="EMBL" id="MPRK01000265">
    <property type="protein sequence ID" value="OOZ37829.1"/>
    <property type="molecule type" value="Genomic_DNA"/>
</dbReference>
<evidence type="ECO:0000256" key="12">
    <source>
        <dbReference type="ARBA" id="ARBA00023201"/>
    </source>
</evidence>
<dbReference type="GO" id="GO:0000155">
    <property type="term" value="F:phosphorelay sensor kinase activity"/>
    <property type="evidence" value="ECO:0007669"/>
    <property type="project" value="InterPro"/>
</dbReference>
<evidence type="ECO:0000259" key="16">
    <source>
        <dbReference type="PROSITE" id="PS50110"/>
    </source>
</evidence>
<dbReference type="PROSITE" id="PS00457">
    <property type="entry name" value="NA_SOLUT_SYMP_2"/>
    <property type="match status" value="1"/>
</dbReference>
<gene>
    <name evidence="17" type="ORF">BOW52_10035</name>
</gene>
<dbReference type="Pfam" id="PF12860">
    <property type="entry name" value="PAS_7"/>
    <property type="match status" value="1"/>
</dbReference>
<keyword evidence="6" id="KW-0808">Transferase</keyword>
<dbReference type="InterPro" id="IPR011006">
    <property type="entry name" value="CheY-like_superfamily"/>
</dbReference>
<dbReference type="InterPro" id="IPR036890">
    <property type="entry name" value="HATPase_C_sf"/>
</dbReference>
<dbReference type="GO" id="GO:0006814">
    <property type="term" value="P:sodium ion transport"/>
    <property type="evidence" value="ECO:0007669"/>
    <property type="project" value="UniProtKB-KW"/>
</dbReference>
<comment type="catalytic activity">
    <reaction evidence="1">
        <text>ATP + protein L-histidine = ADP + protein N-phospho-L-histidine.</text>
        <dbReference type="EC" id="2.7.13.3"/>
    </reaction>
</comment>
<feature type="domain" description="Histidine kinase" evidence="15">
    <location>
        <begin position="451"/>
        <end position="662"/>
    </location>
</feature>
<comment type="similarity">
    <text evidence="3">Belongs to the sodium:solute symporter (SSF) (TC 2.A.21) family.</text>
</comment>
<dbReference type="PROSITE" id="PS50283">
    <property type="entry name" value="NA_SOLUT_SYMP_3"/>
    <property type="match status" value="1"/>
</dbReference>
<comment type="caution">
    <text evidence="17">The sequence shown here is derived from an EMBL/GenBank/DDBJ whole genome shotgun (WGS) entry which is preliminary data.</text>
</comment>
<dbReference type="GO" id="GO:0005886">
    <property type="term" value="C:plasma membrane"/>
    <property type="evidence" value="ECO:0007669"/>
    <property type="project" value="TreeGrafter"/>
</dbReference>
<dbReference type="PANTHER" id="PTHR43047:SF9">
    <property type="entry name" value="HISTIDINE KINASE"/>
    <property type="match status" value="1"/>
</dbReference>
<dbReference type="InterPro" id="IPR005467">
    <property type="entry name" value="His_kinase_dom"/>
</dbReference>
<accession>A0A1T2KY92</accession>
<dbReference type="EC" id="2.7.13.3" evidence="4"/>
<dbReference type="CDD" id="cd00156">
    <property type="entry name" value="REC"/>
    <property type="match status" value="1"/>
</dbReference>
<keyword evidence="12" id="KW-0739">Sodium transport</keyword>
<feature type="transmembrane region" description="Helical" evidence="14">
    <location>
        <begin position="73"/>
        <end position="96"/>
    </location>
</feature>
<dbReference type="SUPFAM" id="SSF47384">
    <property type="entry name" value="Homodimeric domain of signal transducing histidine kinase"/>
    <property type="match status" value="1"/>
</dbReference>
<dbReference type="SMART" id="SM00387">
    <property type="entry name" value="HATPase_c"/>
    <property type="match status" value="1"/>
</dbReference>
<dbReference type="RefSeq" id="WP_078477585.1">
    <property type="nucleotide sequence ID" value="NZ_MPRK01000265.1"/>
</dbReference>
<dbReference type="Gene3D" id="3.30.450.20">
    <property type="entry name" value="PAS domain"/>
    <property type="match status" value="1"/>
</dbReference>
<dbReference type="InterPro" id="IPR003661">
    <property type="entry name" value="HisK_dim/P_dom"/>
</dbReference>
<dbReference type="SMART" id="SM00448">
    <property type="entry name" value="REC"/>
    <property type="match status" value="1"/>
</dbReference>
<dbReference type="InterPro" id="IPR001734">
    <property type="entry name" value="Na/solute_symporter"/>
</dbReference>
<evidence type="ECO:0000256" key="1">
    <source>
        <dbReference type="ARBA" id="ARBA00000085"/>
    </source>
</evidence>
<keyword evidence="8" id="KW-0418">Kinase</keyword>
<dbReference type="Gene3D" id="1.10.287.130">
    <property type="match status" value="1"/>
</dbReference>
<dbReference type="PROSITE" id="PS50110">
    <property type="entry name" value="RESPONSE_REGULATORY"/>
    <property type="match status" value="1"/>
</dbReference>
<feature type="domain" description="Response regulatory" evidence="16">
    <location>
        <begin position="684"/>
        <end position="800"/>
    </location>
</feature>
<evidence type="ECO:0000256" key="14">
    <source>
        <dbReference type="SAM" id="Phobius"/>
    </source>
</evidence>
<evidence type="ECO:0000256" key="4">
    <source>
        <dbReference type="ARBA" id="ARBA00012438"/>
    </source>
</evidence>
<dbReference type="InterPro" id="IPR004358">
    <property type="entry name" value="Sig_transdc_His_kin-like_C"/>
</dbReference>
<dbReference type="InterPro" id="IPR036097">
    <property type="entry name" value="HisK_dim/P_sf"/>
</dbReference>
<evidence type="ECO:0000256" key="3">
    <source>
        <dbReference type="ARBA" id="ARBA00006434"/>
    </source>
</evidence>
<dbReference type="Pfam" id="PF00072">
    <property type="entry name" value="Response_reg"/>
    <property type="match status" value="1"/>
</dbReference>
<feature type="modified residue" description="4-aspartylphosphate" evidence="13">
    <location>
        <position position="734"/>
    </location>
</feature>
<dbReference type="SUPFAM" id="SSF52172">
    <property type="entry name" value="CheY-like"/>
    <property type="match status" value="1"/>
</dbReference>
<dbReference type="Proteomes" id="UP000190198">
    <property type="component" value="Unassembled WGS sequence"/>
</dbReference>
<dbReference type="InterPro" id="IPR018212">
    <property type="entry name" value="Na/solute_symporter_CS"/>
</dbReference>
<keyword evidence="12" id="KW-0915">Sodium</keyword>
<dbReference type="SUPFAM" id="SSF55785">
    <property type="entry name" value="PYP-like sensor domain (PAS domain)"/>
    <property type="match status" value="1"/>
</dbReference>
<organism evidence="17 18">
    <name type="scientific">Solemya elarraichensis gill symbiont</name>
    <dbReference type="NCBI Taxonomy" id="1918949"/>
    <lineage>
        <taxon>Bacteria</taxon>
        <taxon>Pseudomonadati</taxon>
        <taxon>Pseudomonadota</taxon>
        <taxon>Gammaproteobacteria</taxon>
        <taxon>sulfur-oxidizing symbionts</taxon>
    </lineage>
</organism>
<name>A0A1T2KY92_9GAMM</name>
<comment type="subcellular location">
    <subcellularLocation>
        <location evidence="2">Membrane</location>
        <topology evidence="2">Multi-pass membrane protein</topology>
    </subcellularLocation>
</comment>
<proteinExistence type="inferred from homology"/>
<evidence type="ECO:0000256" key="11">
    <source>
        <dbReference type="ARBA" id="ARBA00023136"/>
    </source>
</evidence>
<dbReference type="SMART" id="SM00388">
    <property type="entry name" value="HisKA"/>
    <property type="match status" value="1"/>
</dbReference>
<evidence type="ECO:0000256" key="13">
    <source>
        <dbReference type="PROSITE-ProRule" id="PRU00169"/>
    </source>
</evidence>
<keyword evidence="5 13" id="KW-0597">Phosphoprotein</keyword>
<evidence type="ECO:0000256" key="9">
    <source>
        <dbReference type="ARBA" id="ARBA00022847"/>
    </source>
</evidence>
<keyword evidence="18" id="KW-1185">Reference proteome</keyword>
<keyword evidence="10 14" id="KW-1133">Transmembrane helix</keyword>
<dbReference type="PANTHER" id="PTHR43047">
    <property type="entry name" value="TWO-COMPONENT HISTIDINE PROTEIN KINASE"/>
    <property type="match status" value="1"/>
</dbReference>
<dbReference type="Pfam" id="PF02518">
    <property type="entry name" value="HATPase_c"/>
    <property type="match status" value="1"/>
</dbReference>
<evidence type="ECO:0000256" key="5">
    <source>
        <dbReference type="ARBA" id="ARBA00022553"/>
    </source>
</evidence>
<feature type="transmembrane region" description="Helical" evidence="14">
    <location>
        <begin position="23"/>
        <end position="52"/>
    </location>
</feature>
<keyword evidence="7 14" id="KW-0812">Transmembrane</keyword>
<reference evidence="17 18" key="1">
    <citation type="submission" date="2016-11" db="EMBL/GenBank/DDBJ databases">
        <title>Mixed transmission modes and dynamic genome evolution in an obligate animal-bacterial symbiosis.</title>
        <authorList>
            <person name="Russell S.L."/>
            <person name="Corbett-Detig R.B."/>
            <person name="Cavanaugh C.M."/>
        </authorList>
    </citation>
    <scope>NUCLEOTIDE SEQUENCE [LARGE SCALE GENOMIC DNA]</scope>
    <source>
        <strain evidence="17">Sp-SM6</strain>
    </source>
</reference>
<evidence type="ECO:0000256" key="8">
    <source>
        <dbReference type="ARBA" id="ARBA00022777"/>
    </source>
</evidence>
<keyword evidence="11 14" id="KW-0472">Membrane</keyword>
<protein>
    <recommendedName>
        <fullName evidence="4">histidine kinase</fullName>
        <ecNumber evidence="4">2.7.13.3</ecNumber>
    </recommendedName>
</protein>
<dbReference type="PROSITE" id="PS50109">
    <property type="entry name" value="HIS_KIN"/>
    <property type="match status" value="1"/>
</dbReference>
<dbReference type="SUPFAM" id="SSF55874">
    <property type="entry name" value="ATPase domain of HSP90 chaperone/DNA topoisomerase II/histidine kinase"/>
    <property type="match status" value="1"/>
</dbReference>
<dbReference type="GO" id="GO:0009927">
    <property type="term" value="F:histidine phosphotransfer kinase activity"/>
    <property type="evidence" value="ECO:0007669"/>
    <property type="project" value="TreeGrafter"/>
</dbReference>
<evidence type="ECO:0000256" key="2">
    <source>
        <dbReference type="ARBA" id="ARBA00004141"/>
    </source>
</evidence>
<evidence type="ECO:0000313" key="17">
    <source>
        <dbReference type="EMBL" id="OOZ37829.1"/>
    </source>
</evidence>
<dbReference type="InterPro" id="IPR035965">
    <property type="entry name" value="PAS-like_dom_sf"/>
</dbReference>
<dbReference type="InterPro" id="IPR003594">
    <property type="entry name" value="HATPase_dom"/>
</dbReference>
<sequence length="801" mass="89371">MIIGSGQNADLYVLLLPMSQDNYLLSVLAYLGGFSAATGMVIVATLALSTMVSNDLIVPVLVRFFRSDSEQQMYHSLLIIRRATILLILLLAYVFYAVGGTERSLQSIGLVSFAAAIQFLPSFLGSVYWYRGHKNGAIAGLLIGMLIWFYSLLLPTLSGQSWMPEFYIELLNNSQSLFNPQALFGYAMSDSLTHAVFWSLLLNTLLYIFISLRSHHKVVDRLQAAVYIDQGESFNQPEKDYPFQVGDLFELCSRFTGEARSREYFSRFGYQIDRSYSKKIASSQFTLLAERLLASSIGMATASSLIRSLALPQPASRKGIYEFIDQTGQAIEFNRELLQVTLDHIDEAVSVVDKDLSLIAWNRQYIDLFEYEAGFIRVGKPVKDVIRRAHMPDGGYITTYTDITPLKQAEKHLAAINETLEAKVLERTEMLSDVNQQLEELLDTRKHFLAAASHDLIQPLGASKLYMGALKEDLSGDADKFSMADNAYNAIITAESLLKSLLYLSRMDSGLLTPELDEFPLEELFASIENEFAPRAEQKGLQLRVLPTNYLTRSDRSLLMSLLQNLVANAIRYTKQGAVMVLCRQQAGQLVIEERDSGDGIAEERQQEIFQAFKQLDNGSVEGVGLGLAICQRAANLLQHYLRLRSCPGHGSTFKLFIPLAGKQAFQSPDVVDTGSVGDLAGLRVAYIDDDSLLLNATHDLMKRWGVDVTISESITEFRIMAAAGKQFDVILMDYQLGEGANGLELLELYRREVSQDFLGILATAKQSEELRSEVEQAGFKFLAKPLGPARLRSVLQSYVR</sequence>